<sequence>MLRIIIACALISLAASAVIPEDAQAQIISYQNENDGSGNYDFSFETSNGLKRKEIGRVINPGAENQYLDVEGSFSYTDAEGKLVEVFYRADQNGYHIQEKPPVITPIAGFPPSVTASLLGK</sequence>
<dbReference type="EMBL" id="CM056782">
    <property type="protein sequence ID" value="KAJ8732071.1"/>
    <property type="molecule type" value="Genomic_DNA"/>
</dbReference>
<protein>
    <submittedName>
        <fullName evidence="1">Uncharacterized protein</fullName>
    </submittedName>
</protein>
<keyword evidence="2" id="KW-1185">Reference proteome</keyword>
<name>A0ACC2R360_9NEOP</name>
<accession>A0ACC2R360</accession>
<proteinExistence type="predicted"/>
<gene>
    <name evidence="1" type="ORF">PYW08_014801</name>
</gene>
<comment type="caution">
    <text evidence="1">The sequence shown here is derived from an EMBL/GenBank/DDBJ whole genome shotgun (WGS) entry which is preliminary data.</text>
</comment>
<reference evidence="1" key="1">
    <citation type="submission" date="2023-03" db="EMBL/GenBank/DDBJ databases">
        <title>Chromosome-level genomes of two armyworms, Mythimna separata and Mythimna loreyi, provide insights into the biosynthesis and reception of sex pheromones.</title>
        <authorList>
            <person name="Zhao H."/>
        </authorList>
    </citation>
    <scope>NUCLEOTIDE SEQUENCE</scope>
    <source>
        <strain evidence="1">BeijingLab</strain>
    </source>
</reference>
<dbReference type="Proteomes" id="UP001231649">
    <property type="component" value="Chromosome 6"/>
</dbReference>
<organism evidence="1 2">
    <name type="scientific">Mythimna loreyi</name>
    <dbReference type="NCBI Taxonomy" id="667449"/>
    <lineage>
        <taxon>Eukaryota</taxon>
        <taxon>Metazoa</taxon>
        <taxon>Ecdysozoa</taxon>
        <taxon>Arthropoda</taxon>
        <taxon>Hexapoda</taxon>
        <taxon>Insecta</taxon>
        <taxon>Pterygota</taxon>
        <taxon>Neoptera</taxon>
        <taxon>Endopterygota</taxon>
        <taxon>Lepidoptera</taxon>
        <taxon>Glossata</taxon>
        <taxon>Ditrysia</taxon>
        <taxon>Noctuoidea</taxon>
        <taxon>Noctuidae</taxon>
        <taxon>Noctuinae</taxon>
        <taxon>Hadenini</taxon>
        <taxon>Mythimna</taxon>
    </lineage>
</organism>
<evidence type="ECO:0000313" key="2">
    <source>
        <dbReference type="Proteomes" id="UP001231649"/>
    </source>
</evidence>
<evidence type="ECO:0000313" key="1">
    <source>
        <dbReference type="EMBL" id="KAJ8732071.1"/>
    </source>
</evidence>